<accession>A0A9P9Y1E7</accession>
<reference evidence="5" key="2">
    <citation type="submission" date="2022-07" db="EMBL/GenBank/DDBJ databases">
        <authorList>
            <person name="Goncalves M.F.M."/>
            <person name="Hilario S."/>
            <person name="Van De Peer Y."/>
            <person name="Esteves A.C."/>
            <person name="Alves A."/>
        </authorList>
    </citation>
    <scope>NUCLEOTIDE SEQUENCE</scope>
    <source>
        <strain evidence="5">MUM 19.33</strain>
    </source>
</reference>
<dbReference type="Proteomes" id="UP001055219">
    <property type="component" value="Unassembled WGS sequence"/>
</dbReference>
<dbReference type="Pfam" id="PF04097">
    <property type="entry name" value="Nic96"/>
    <property type="match status" value="1"/>
</dbReference>
<dbReference type="GeneID" id="75828740"/>
<feature type="compositionally biased region" description="Low complexity" evidence="4">
    <location>
        <begin position="137"/>
        <end position="156"/>
    </location>
</feature>
<feature type="compositionally biased region" description="Polar residues" evidence="4">
    <location>
        <begin position="88"/>
        <end position="103"/>
    </location>
</feature>
<comment type="subcellular location">
    <subcellularLocation>
        <location evidence="1">Nucleus envelope</location>
    </subcellularLocation>
</comment>
<protein>
    <submittedName>
        <fullName evidence="5">Nucleoporin NIC96</fullName>
    </submittedName>
</protein>
<feature type="compositionally biased region" description="Polar residues" evidence="4">
    <location>
        <begin position="1306"/>
        <end position="1323"/>
    </location>
</feature>
<feature type="compositionally biased region" description="Basic and acidic residues" evidence="4">
    <location>
        <begin position="1196"/>
        <end position="1208"/>
    </location>
</feature>
<feature type="compositionally biased region" description="Polar residues" evidence="4">
    <location>
        <begin position="40"/>
        <end position="52"/>
    </location>
</feature>
<feature type="compositionally biased region" description="Gly residues" evidence="4">
    <location>
        <begin position="24"/>
        <end position="34"/>
    </location>
</feature>
<dbReference type="PANTHER" id="PTHR11225">
    <property type="entry name" value="NUCLEAR PORE COMPLEX PROTEIN NUP93 NUCLEOPORIN NUP93 DEAD EYE PROTEIN"/>
    <property type="match status" value="1"/>
</dbReference>
<name>A0A9P9Y1E7_9HYPO</name>
<dbReference type="EMBL" id="JAGIXG020000022">
    <property type="protein sequence ID" value="KAI6781335.1"/>
    <property type="molecule type" value="Genomic_DNA"/>
</dbReference>
<dbReference type="Pfam" id="PF11905">
    <property type="entry name" value="DUF3425"/>
    <property type="match status" value="1"/>
</dbReference>
<feature type="compositionally biased region" description="Polar residues" evidence="4">
    <location>
        <begin position="120"/>
        <end position="136"/>
    </location>
</feature>
<gene>
    <name evidence="5" type="ORF">J7T54_002227</name>
</gene>
<dbReference type="InterPro" id="IPR021833">
    <property type="entry name" value="DUF3425"/>
</dbReference>
<comment type="similarity">
    <text evidence="2">Belongs to the nucleoporin interacting component (NIC) family.</text>
</comment>
<feature type="compositionally biased region" description="Low complexity" evidence="4">
    <location>
        <begin position="53"/>
        <end position="87"/>
    </location>
</feature>
<dbReference type="GO" id="GO:0006606">
    <property type="term" value="P:protein import into nucleus"/>
    <property type="evidence" value="ECO:0007669"/>
    <property type="project" value="TreeGrafter"/>
</dbReference>
<dbReference type="GO" id="GO:0017056">
    <property type="term" value="F:structural constituent of nuclear pore"/>
    <property type="evidence" value="ECO:0007669"/>
    <property type="project" value="InterPro"/>
</dbReference>
<feature type="compositionally biased region" description="Low complexity" evidence="4">
    <location>
        <begin position="1290"/>
        <end position="1302"/>
    </location>
</feature>
<evidence type="ECO:0000256" key="2">
    <source>
        <dbReference type="ARBA" id="ARBA00010186"/>
    </source>
</evidence>
<feature type="compositionally biased region" description="Pro residues" evidence="4">
    <location>
        <begin position="1274"/>
        <end position="1286"/>
    </location>
</feature>
<feature type="region of interest" description="Disordered" evidence="4">
    <location>
        <begin position="1135"/>
        <end position="1209"/>
    </location>
</feature>
<feature type="region of interest" description="Disordered" evidence="4">
    <location>
        <begin position="1389"/>
        <end position="1428"/>
    </location>
</feature>
<reference evidence="5" key="1">
    <citation type="journal article" date="2021" name="J Fungi (Basel)">
        <title>Genomic and Metabolomic Analyses of the Marine Fungus Emericellopsis cladophorae: Insights into Saltwater Adaptability Mechanisms and Its Biosynthetic Potential.</title>
        <authorList>
            <person name="Goncalves M.F.M."/>
            <person name="Hilario S."/>
            <person name="Van de Peer Y."/>
            <person name="Esteves A.C."/>
            <person name="Alves A."/>
        </authorList>
    </citation>
    <scope>NUCLEOTIDE SEQUENCE</scope>
    <source>
        <strain evidence="5">MUM 19.33</strain>
    </source>
</reference>
<dbReference type="RefSeq" id="XP_051362191.1">
    <property type="nucleotide sequence ID" value="XM_051506399.1"/>
</dbReference>
<dbReference type="GO" id="GO:0016973">
    <property type="term" value="P:poly(A)+ mRNA export from nucleus"/>
    <property type="evidence" value="ECO:0007669"/>
    <property type="project" value="TreeGrafter"/>
</dbReference>
<comment type="caution">
    <text evidence="5">The sequence shown here is derived from an EMBL/GenBank/DDBJ whole genome shotgun (WGS) entry which is preliminary data.</text>
</comment>
<evidence type="ECO:0000256" key="1">
    <source>
        <dbReference type="ARBA" id="ARBA00004259"/>
    </source>
</evidence>
<evidence type="ECO:0000313" key="6">
    <source>
        <dbReference type="Proteomes" id="UP001055219"/>
    </source>
</evidence>
<evidence type="ECO:0000256" key="4">
    <source>
        <dbReference type="SAM" id="MobiDB-lite"/>
    </source>
</evidence>
<keyword evidence="6" id="KW-1185">Reference proteome</keyword>
<feature type="region of interest" description="Disordered" evidence="4">
    <location>
        <begin position="1272"/>
        <end position="1325"/>
    </location>
</feature>
<organism evidence="5 6">
    <name type="scientific">Emericellopsis cladophorae</name>
    <dbReference type="NCBI Taxonomy" id="2686198"/>
    <lineage>
        <taxon>Eukaryota</taxon>
        <taxon>Fungi</taxon>
        <taxon>Dikarya</taxon>
        <taxon>Ascomycota</taxon>
        <taxon>Pezizomycotina</taxon>
        <taxon>Sordariomycetes</taxon>
        <taxon>Hypocreomycetidae</taxon>
        <taxon>Hypocreales</taxon>
        <taxon>Bionectriaceae</taxon>
        <taxon>Emericellopsis</taxon>
    </lineage>
</organism>
<dbReference type="GO" id="GO:0005643">
    <property type="term" value="C:nuclear pore"/>
    <property type="evidence" value="ECO:0007669"/>
    <property type="project" value="InterPro"/>
</dbReference>
<dbReference type="InterPro" id="IPR007231">
    <property type="entry name" value="Nucleoporin_int_Nup93/Nic96"/>
</dbReference>
<evidence type="ECO:0000313" key="5">
    <source>
        <dbReference type="EMBL" id="KAI6781335.1"/>
    </source>
</evidence>
<sequence length="1659" mass="182530">MFGSTSNSGGGGLFGGANQNKPATGGGGLFGGNATGNTAPASSTGGSLFGSSQNQTQVNTQANTGLPRSNFLNSQSQNQNQNQGSTSLFGQTAQNPQTPSLFGQSTQTQQQPSSQPTTSLFGASTNNNTTLGSSMAQPSNQNNNFSSLNQSQQPSNGLRASTMVSGGGEPQPAGAYFDSLLAKSQKAGGEGKSNMEDLPSLELGLGDLRHRLRKLQSKPSERTLDGKAHYLLAGSGVDPRAALSGLNVKSGAPVDRVAHAPSEVDVDTYLSNLQTKTTLDMIADGLERSARDFDNFLEDNVTMEWDAQRKRIYEHFGITPREDSGASRESQAGFGRSSRRSKGPGGMSKAGRSSMFGKSAARSVIGAPSRVGTHTAGFADVERSVADAGPSATRAMDDRATRDKQAKLAEKVRNLNACRLSDRPYPILAELADVTRKSTESHAAHVHEAYLAMAEIVNEIPDAVTFVNNTTAKERQYAERYLDPDTNSQNAVNMRKQVLKGANRFLETQFLREVEALIAKHPHEAKLGGMPTITSKIKAYVRLRAARKDLVPDGVEPTSMEVKQEGGHMEREYVWAVAFYLLRSGHVQQASEYFRNNWEMFKSLDLGFPLFVASYATSADRRLSSKKASVDCAKHYANLLKNKDMVDPFRLACYKVVGRVDLSDRNLDGLNTDINDWIWLQFNLARETDKTIEMAGESYGLAEVQTTIREIGQKHFPKGPGENNNGSFGMYFYLQLLCGLFEDAVAYLYLFSYVDAVHFGLALAFYGLLRSSDAMSESNDLRTYSTKSLPQINFGRMLGYYTRDFRAADVVSAVDYLTLICLNSDLGGEAGRRHSELCHESLRELVLETREYSRLIADIRPDGRRIRGVIEERGRLIDIDGEEQFVNTVTLQAASFADENGRTTDAVLLYHLAGEYDTVVAIVSRALSEAIAQEIGEDPMRLMPVKPRAVGDAEAPPGSSLSLAAIDDPVELARTMMQIYDQDAMYSNRIMGPTREACHVLLRMSTIKTGMEHGQWANCLDAIRELEILPLQARGDPSAIRAYAAKFTGLPQPVAINVPNLLLWTIACCTRQRASLSRDGQYSGNEGTKRQILEQLRQITLDLTTYTSQLKYRFPPHLHEALARASAVDIPASKGRQVMAPGPEDVLAEPSPGGDSVVSSKRDHSPPPSGDAASKKKKTTAGAGSRGVANLTPEQLAKKRENDREAQRNIRRRTKEQIETLERQIQELQSQQPYQELMAMKRAKEAVEKENADMKARLRSIALDLQGIVGTPDLPRPYASPAPPSGPVHATTPASTTSSGSAELHSWQTQAHQSEQAKMQLQQQRHDMRHGLDMGPERLGLDFLLGQNQRPPKIQTGVNGAQDTARWQHIPMKHDWTDVRNDQALRGRGASAGTQLWEPSKSRESSVGAPSTSTTHAHRPAVSDASPRALTPPWAMQIKNCGPTCPLDSILLDFLGERRQRAAEGLPAQEVVGPRYPSVSSLLNPAHSAMSHPLSKVFTDILSTFPDISTLPERVGVLYIMFLLMRWQISPTQENFDRLPPWVRPQPAQLQYAHPAWIDHLPWPAMREKLAKVYTPHDYHFENFFIPFTTTIRVGWGYEETDTLLQNPDSEELMVNPVFERHLRNLDNWSLGEPFAKAFPGLIETCRIDYSVKGAKTRL</sequence>
<feature type="compositionally biased region" description="Low complexity" evidence="4">
    <location>
        <begin position="104"/>
        <end position="119"/>
    </location>
</feature>
<keyword evidence="3" id="KW-0539">Nucleus</keyword>
<feature type="region of interest" description="Disordered" evidence="4">
    <location>
        <begin position="318"/>
        <end position="359"/>
    </location>
</feature>
<dbReference type="PANTHER" id="PTHR11225:SF4">
    <property type="entry name" value="NUCLEAR PORE COMPLEX PROTEIN NUP93"/>
    <property type="match status" value="1"/>
</dbReference>
<proteinExistence type="inferred from homology"/>
<dbReference type="CDD" id="cd14688">
    <property type="entry name" value="bZIP_YAP"/>
    <property type="match status" value="1"/>
</dbReference>
<evidence type="ECO:0000256" key="3">
    <source>
        <dbReference type="ARBA" id="ARBA00023242"/>
    </source>
</evidence>
<feature type="region of interest" description="Disordered" evidence="4">
    <location>
        <begin position="1"/>
        <end position="172"/>
    </location>
</feature>
<dbReference type="OrthoDB" id="203824at2759"/>